<comment type="caution">
    <text evidence="1">The sequence shown here is derived from an EMBL/GenBank/DDBJ whole genome shotgun (WGS) entry which is preliminary data.</text>
</comment>
<proteinExistence type="predicted"/>
<sequence length="120" mass="13824">MTCAARITVDFFPATAEEAMAPMLAWGTEQNAWFRQVTSYWEMALSFVLHGALNGDLFLDCNGEPFFIYAKFQPFLAQIRTTHPNFLMKMDHVIEQYPAARQRVDMMVRNLEQRRAAAKA</sequence>
<name>A0A7V4XTT5_9BACT</name>
<dbReference type="EMBL" id="DTKL01000062">
    <property type="protein sequence ID" value="HGY94962.1"/>
    <property type="molecule type" value="Genomic_DNA"/>
</dbReference>
<organism evidence="1">
    <name type="scientific">Acidobacterium capsulatum</name>
    <dbReference type="NCBI Taxonomy" id="33075"/>
    <lineage>
        <taxon>Bacteria</taxon>
        <taxon>Pseudomonadati</taxon>
        <taxon>Acidobacteriota</taxon>
        <taxon>Terriglobia</taxon>
        <taxon>Terriglobales</taxon>
        <taxon>Acidobacteriaceae</taxon>
        <taxon>Acidobacterium</taxon>
    </lineage>
</organism>
<dbReference type="Pfam" id="PF15956">
    <property type="entry name" value="DUF4760"/>
    <property type="match status" value="1"/>
</dbReference>
<protein>
    <submittedName>
        <fullName evidence="1">Uncharacterized protein</fullName>
    </submittedName>
</protein>
<reference evidence="1" key="1">
    <citation type="journal article" date="2020" name="mSystems">
        <title>Genome- and Community-Level Interaction Insights into Carbon Utilization and Element Cycling Functions of Hydrothermarchaeota in Hydrothermal Sediment.</title>
        <authorList>
            <person name="Zhou Z."/>
            <person name="Liu Y."/>
            <person name="Xu W."/>
            <person name="Pan J."/>
            <person name="Luo Z.H."/>
            <person name="Li M."/>
        </authorList>
    </citation>
    <scope>NUCLEOTIDE SEQUENCE [LARGE SCALE GENOMIC DNA]</scope>
    <source>
        <strain evidence="1">SpSt-855</strain>
    </source>
</reference>
<accession>A0A7V4XTT5</accession>
<evidence type="ECO:0000313" key="1">
    <source>
        <dbReference type="EMBL" id="HGY94962.1"/>
    </source>
</evidence>
<gene>
    <name evidence="1" type="ORF">ENW50_09825</name>
</gene>
<dbReference type="AlphaFoldDB" id="A0A7V4XTT5"/>
<dbReference type="InterPro" id="IPR031876">
    <property type="entry name" value="DUF4760"/>
</dbReference>